<dbReference type="AlphaFoldDB" id="A0A5M3WF18"/>
<keyword evidence="2" id="KW-1185">Reference proteome</keyword>
<comment type="caution">
    <text evidence="1">The sequence shown here is derived from an EMBL/GenBank/DDBJ whole genome shotgun (WGS) entry which is preliminary data.</text>
</comment>
<name>A0A5M3WF18_9ACTN</name>
<evidence type="ECO:0000313" key="1">
    <source>
        <dbReference type="EMBL" id="GES07667.1"/>
    </source>
</evidence>
<protein>
    <recommendedName>
        <fullName evidence="3">Helix-turn-helix domain-containing protein</fullName>
    </recommendedName>
</protein>
<organism evidence="1 2">
    <name type="scientific">Acrocarpospora macrocephala</name>
    <dbReference type="NCBI Taxonomy" id="150177"/>
    <lineage>
        <taxon>Bacteria</taxon>
        <taxon>Bacillati</taxon>
        <taxon>Actinomycetota</taxon>
        <taxon>Actinomycetes</taxon>
        <taxon>Streptosporangiales</taxon>
        <taxon>Streptosporangiaceae</taxon>
        <taxon>Acrocarpospora</taxon>
    </lineage>
</organism>
<dbReference type="Proteomes" id="UP000331127">
    <property type="component" value="Unassembled WGS sequence"/>
</dbReference>
<gene>
    <name evidence="1" type="ORF">Amac_012620</name>
</gene>
<reference evidence="1 2" key="1">
    <citation type="submission" date="2019-10" db="EMBL/GenBank/DDBJ databases">
        <title>Whole genome shotgun sequence of Acrocarpospora macrocephala NBRC 16266.</title>
        <authorList>
            <person name="Ichikawa N."/>
            <person name="Kimura A."/>
            <person name="Kitahashi Y."/>
            <person name="Komaki H."/>
            <person name="Oguchi A."/>
        </authorList>
    </citation>
    <scope>NUCLEOTIDE SEQUENCE [LARGE SCALE GENOMIC DNA]</scope>
    <source>
        <strain evidence="1 2">NBRC 16266</strain>
    </source>
</reference>
<sequence>MKPSWLRRKAAARAVPCTFLGKHLRFSRTDLEAIAAAGHRPAA</sequence>
<accession>A0A5M3WF18</accession>
<evidence type="ECO:0008006" key="3">
    <source>
        <dbReference type="Google" id="ProtNLM"/>
    </source>
</evidence>
<proteinExistence type="predicted"/>
<evidence type="ECO:0000313" key="2">
    <source>
        <dbReference type="Proteomes" id="UP000331127"/>
    </source>
</evidence>
<dbReference type="EMBL" id="BLAE01000007">
    <property type="protein sequence ID" value="GES07667.1"/>
    <property type="molecule type" value="Genomic_DNA"/>
</dbReference>